<dbReference type="InterPro" id="IPR002227">
    <property type="entry name" value="Tyrosinase_Cu-bd"/>
</dbReference>
<evidence type="ECO:0000313" key="3">
    <source>
        <dbReference type="Proteomes" id="UP001212997"/>
    </source>
</evidence>
<dbReference type="AlphaFoldDB" id="A0AAD5V7R9"/>
<reference evidence="2" key="1">
    <citation type="submission" date="2022-07" db="EMBL/GenBank/DDBJ databases">
        <title>Genome Sequence of Physisporinus lineatus.</title>
        <authorList>
            <person name="Buettner E."/>
        </authorList>
    </citation>
    <scope>NUCLEOTIDE SEQUENCE</scope>
    <source>
        <strain evidence="2">VT162</strain>
    </source>
</reference>
<dbReference type="InterPro" id="IPR008922">
    <property type="entry name" value="Di-copper_centre_dom_sf"/>
</dbReference>
<protein>
    <recommendedName>
        <fullName evidence="1">Tyrosinase copper-binding domain-containing protein</fullName>
    </recommendedName>
</protein>
<sequence>MSEGEKVHTNNPLYTYRFGDIHKTLTDKDPSFFKVHIPPADFQAIFGVSFCWSKSWDRTYRFPPATRDSPKEQCDFLNKTLINGIPTNSGHHPVKWLRDCVAHLFTYKIGMEQFKGNMWDYFSNIRYFPKPGVGDEHQSDASYWPMPRAIQINIGGNGYMGNNDMAGFDRMFYLHQCNVDRIYAFWEYVYPEYWKGNGWTRRGSDGTTSPVDFKTISRNLTNKAHSVITEDTPLTPFRKSEAEYWTPRDVHGLQHDTVLYYTYPPISAGSITVRVDAPLHPPMQRKYIRTLQRHWGLKLDFPFCARPLVDAPIFHRDSANHVLMDGVLPSIDIPKEYQVFDKMKIFVILVSVPEKTYKGSFSIELISAVNPGVVVYRVSFLRRGGWSRCGACREREESNSGASGMMILDTDEIYELLAGAGLNTKDVEDEDVLHLIRTTFFARIVTPGGKALAEGHHQSSTMGSKKTLPESGIPKLAFYSASVAHYMGDDEDEDVQFCDWQPHTDILGKHWVDMRDW</sequence>
<accession>A0AAD5V7R9</accession>
<feature type="domain" description="Tyrosinase copper-binding" evidence="1">
    <location>
        <begin position="122"/>
        <end position="187"/>
    </location>
</feature>
<organism evidence="2 3">
    <name type="scientific">Meripilus lineatus</name>
    <dbReference type="NCBI Taxonomy" id="2056292"/>
    <lineage>
        <taxon>Eukaryota</taxon>
        <taxon>Fungi</taxon>
        <taxon>Dikarya</taxon>
        <taxon>Basidiomycota</taxon>
        <taxon>Agaricomycotina</taxon>
        <taxon>Agaricomycetes</taxon>
        <taxon>Polyporales</taxon>
        <taxon>Meripilaceae</taxon>
        <taxon>Meripilus</taxon>
    </lineage>
</organism>
<name>A0AAD5V7R9_9APHY</name>
<dbReference type="Pfam" id="PF00264">
    <property type="entry name" value="Tyrosinase"/>
    <property type="match status" value="1"/>
</dbReference>
<dbReference type="Proteomes" id="UP001212997">
    <property type="component" value="Unassembled WGS sequence"/>
</dbReference>
<comment type="caution">
    <text evidence="2">The sequence shown here is derived from an EMBL/GenBank/DDBJ whole genome shotgun (WGS) entry which is preliminary data.</text>
</comment>
<dbReference type="EMBL" id="JANAWD010000111">
    <property type="protein sequence ID" value="KAJ3486769.1"/>
    <property type="molecule type" value="Genomic_DNA"/>
</dbReference>
<dbReference type="SUPFAM" id="SSF48056">
    <property type="entry name" value="Di-copper centre-containing domain"/>
    <property type="match status" value="1"/>
</dbReference>
<evidence type="ECO:0000259" key="1">
    <source>
        <dbReference type="Pfam" id="PF00264"/>
    </source>
</evidence>
<proteinExistence type="predicted"/>
<dbReference type="Gene3D" id="1.10.1280.10">
    <property type="entry name" value="Di-copper center containing domain from catechol oxidase"/>
    <property type="match status" value="1"/>
</dbReference>
<gene>
    <name evidence="2" type="ORF">NLI96_g4006</name>
</gene>
<keyword evidence="3" id="KW-1185">Reference proteome</keyword>
<dbReference type="GO" id="GO:0016491">
    <property type="term" value="F:oxidoreductase activity"/>
    <property type="evidence" value="ECO:0007669"/>
    <property type="project" value="InterPro"/>
</dbReference>
<evidence type="ECO:0000313" key="2">
    <source>
        <dbReference type="EMBL" id="KAJ3486769.1"/>
    </source>
</evidence>